<accession>A0A0D0GEL6</accession>
<evidence type="ECO:0000313" key="2">
    <source>
        <dbReference type="EMBL" id="KIO75742.1"/>
    </source>
</evidence>
<sequence length="67" mass="7386">MNQSLYHSPAAEETKAVNASSIQITEHQVEYLSSLTALRGIAALLVAVFHFEMAIARFVPASQTMFF</sequence>
<proteinExistence type="predicted"/>
<keyword evidence="1" id="KW-0472">Membrane</keyword>
<keyword evidence="1" id="KW-1133">Transmembrane helix</keyword>
<comment type="caution">
    <text evidence="2">The sequence shown here is derived from an EMBL/GenBank/DDBJ whole genome shotgun (WGS) entry which is preliminary data.</text>
</comment>
<gene>
    <name evidence="2" type="ORF">TH53_18900</name>
</gene>
<evidence type="ECO:0000313" key="3">
    <source>
        <dbReference type="Proteomes" id="UP000032049"/>
    </source>
</evidence>
<organism evidence="2 3">
    <name type="scientific">Pedobacter lusitanus</name>
    <dbReference type="NCBI Taxonomy" id="1503925"/>
    <lineage>
        <taxon>Bacteria</taxon>
        <taxon>Pseudomonadati</taxon>
        <taxon>Bacteroidota</taxon>
        <taxon>Sphingobacteriia</taxon>
        <taxon>Sphingobacteriales</taxon>
        <taxon>Sphingobacteriaceae</taxon>
        <taxon>Pedobacter</taxon>
    </lineage>
</organism>
<protein>
    <submittedName>
        <fullName evidence="2">Uncharacterized protein</fullName>
    </submittedName>
</protein>
<keyword evidence="3" id="KW-1185">Reference proteome</keyword>
<dbReference type="EMBL" id="JXRA01000085">
    <property type="protein sequence ID" value="KIO75742.1"/>
    <property type="molecule type" value="Genomic_DNA"/>
</dbReference>
<dbReference type="STRING" id="1503925.TH53_18900"/>
<dbReference type="Proteomes" id="UP000032049">
    <property type="component" value="Unassembled WGS sequence"/>
</dbReference>
<name>A0A0D0GEL6_9SPHI</name>
<reference evidence="2 3" key="1">
    <citation type="submission" date="2015-01" db="EMBL/GenBank/DDBJ databases">
        <title>Draft genome sequence of Pedobacter sp. NL19 isolated from sludge of an effluent treatment pond in an abandoned uranium mine.</title>
        <authorList>
            <person name="Santos T."/>
            <person name="Caetano T."/>
            <person name="Covas C."/>
            <person name="Cruz A."/>
            <person name="Mendo S."/>
        </authorList>
    </citation>
    <scope>NUCLEOTIDE SEQUENCE [LARGE SCALE GENOMIC DNA]</scope>
    <source>
        <strain evidence="2 3">NL19</strain>
    </source>
</reference>
<feature type="transmembrane region" description="Helical" evidence="1">
    <location>
        <begin position="37"/>
        <end position="59"/>
    </location>
</feature>
<dbReference type="AlphaFoldDB" id="A0A0D0GEL6"/>
<evidence type="ECO:0000256" key="1">
    <source>
        <dbReference type="SAM" id="Phobius"/>
    </source>
</evidence>
<keyword evidence="1" id="KW-0812">Transmembrane</keyword>
<dbReference type="RefSeq" id="WP_041884304.1">
    <property type="nucleotide sequence ID" value="NZ_CP157278.1"/>
</dbReference>